<dbReference type="Gene3D" id="3.40.50.300">
    <property type="entry name" value="P-loop containing nucleotide triphosphate hydrolases"/>
    <property type="match status" value="1"/>
</dbReference>
<proteinExistence type="predicted"/>
<evidence type="ECO:0000313" key="4">
    <source>
        <dbReference type="Proteomes" id="UP000184608"/>
    </source>
</evidence>
<reference evidence="3 4" key="1">
    <citation type="submission" date="2016-11" db="EMBL/GenBank/DDBJ databases">
        <authorList>
            <person name="Jaros S."/>
            <person name="Januszkiewicz K."/>
            <person name="Wedrychowicz H."/>
        </authorList>
    </citation>
    <scope>NUCLEOTIDE SEQUENCE [LARGE SCALE GENOMIC DNA]</scope>
    <source>
        <strain evidence="3 4">CECT 7868</strain>
    </source>
</reference>
<keyword evidence="1" id="KW-0547">Nucleotide-binding</keyword>
<dbReference type="GO" id="GO:0005524">
    <property type="term" value="F:ATP binding"/>
    <property type="evidence" value="ECO:0007669"/>
    <property type="project" value="UniProtKB-KW"/>
</dbReference>
<dbReference type="GO" id="GO:0016887">
    <property type="term" value="F:ATP hydrolysis activity"/>
    <property type="evidence" value="ECO:0007669"/>
    <property type="project" value="TreeGrafter"/>
</dbReference>
<accession>A0A1M5ZRB2</accession>
<evidence type="ECO:0008006" key="5">
    <source>
        <dbReference type="Google" id="ProtNLM"/>
    </source>
</evidence>
<dbReference type="Proteomes" id="UP000184608">
    <property type="component" value="Unassembled WGS sequence"/>
</dbReference>
<dbReference type="GO" id="GO:0005829">
    <property type="term" value="C:cytosol"/>
    <property type="evidence" value="ECO:0007669"/>
    <property type="project" value="TreeGrafter"/>
</dbReference>
<keyword evidence="2" id="KW-0067">ATP-binding</keyword>
<dbReference type="PANTHER" id="PTHR43384:SF6">
    <property type="entry name" value="SEPTUM SITE-DETERMINING PROTEIN MIND HOMOLOG, CHLOROPLASTIC"/>
    <property type="match status" value="1"/>
</dbReference>
<dbReference type="EMBL" id="FQXZ01000035">
    <property type="protein sequence ID" value="SHI26770.1"/>
    <property type="molecule type" value="Genomic_DNA"/>
</dbReference>
<keyword evidence="4" id="KW-1185">Reference proteome</keyword>
<dbReference type="InterPro" id="IPR050625">
    <property type="entry name" value="ParA/MinD_ATPase"/>
</dbReference>
<evidence type="ECO:0000256" key="1">
    <source>
        <dbReference type="ARBA" id="ARBA00022741"/>
    </source>
</evidence>
<dbReference type="SUPFAM" id="SSF52540">
    <property type="entry name" value="P-loop containing nucleoside triphosphate hydrolases"/>
    <property type="match status" value="1"/>
</dbReference>
<evidence type="ECO:0000256" key="2">
    <source>
        <dbReference type="ARBA" id="ARBA00022840"/>
    </source>
</evidence>
<dbReference type="GO" id="GO:0009898">
    <property type="term" value="C:cytoplasmic side of plasma membrane"/>
    <property type="evidence" value="ECO:0007669"/>
    <property type="project" value="TreeGrafter"/>
</dbReference>
<protein>
    <recommendedName>
        <fullName evidence="5">Septum site-determining protein MinD</fullName>
    </recommendedName>
</protein>
<dbReference type="AlphaFoldDB" id="A0A1M5ZRB2"/>
<organism evidence="3 4">
    <name type="scientific">Vibrio aerogenes CECT 7868</name>
    <dbReference type="NCBI Taxonomy" id="1216006"/>
    <lineage>
        <taxon>Bacteria</taxon>
        <taxon>Pseudomonadati</taxon>
        <taxon>Pseudomonadota</taxon>
        <taxon>Gammaproteobacteria</taxon>
        <taxon>Vibrionales</taxon>
        <taxon>Vibrionaceae</taxon>
        <taxon>Vibrio</taxon>
    </lineage>
</organism>
<evidence type="ECO:0000313" key="3">
    <source>
        <dbReference type="EMBL" id="SHI26770.1"/>
    </source>
</evidence>
<dbReference type="OrthoDB" id="6250531at2"/>
<dbReference type="Gene3D" id="3.40.50.2300">
    <property type="match status" value="1"/>
</dbReference>
<gene>
    <name evidence="3" type="ORF">VA7868_03099</name>
</gene>
<dbReference type="InterPro" id="IPR027417">
    <property type="entry name" value="P-loop_NTPase"/>
</dbReference>
<dbReference type="GO" id="GO:0051782">
    <property type="term" value="P:negative regulation of cell division"/>
    <property type="evidence" value="ECO:0007669"/>
    <property type="project" value="TreeGrafter"/>
</dbReference>
<dbReference type="PANTHER" id="PTHR43384">
    <property type="entry name" value="SEPTUM SITE-DETERMINING PROTEIN MIND HOMOLOG, CHLOROPLASTIC-RELATED"/>
    <property type="match status" value="1"/>
</dbReference>
<name>A0A1M5ZRB2_9VIBR</name>
<dbReference type="RefSeq" id="WP_073604717.1">
    <property type="nucleotide sequence ID" value="NZ_FQXZ01000035.1"/>
</dbReference>
<sequence>MLDILDSLNKFEKKNKDVIHVSCVAFVQSDECHQLIEEAFRFEGIALPGFVANTDNEIRRHAREKKIDIALVELNQSPCVTEDMKRISHLLPNDASVIVIGQEDAISTIRNLKAMGFYYLFWPVTKQELIDFVKNVRDNRIREAGLGKKRTAKRIAIWGCKGGVGASLLTSEIAYSLSDEHQSKCLVVDHSYDDSNLDIYLKLEGFERKMAVVEGFGSELDDTYAISMTRKVNHMLSLLSITSEQHPEHEMKEYTRLLEGLLSEHYNFLIEDLSRGNQSRLDFPYLNSHADTVVIVLTPLVSAVRQAKKVMTLLSGESQTRHILVLNHLHQSRLSVLNRAEIEDYLGAKIDVEIPFDPKIVRHILDGDFLTSLRLDISAPLHQLTSMILGENVQTASSGLTTRLFNNGLMKKLIGRSVEDG</sequence>
<dbReference type="STRING" id="1216006.VA7868_03099"/>